<dbReference type="Proteomes" id="UP000231960">
    <property type="component" value="Unassembled WGS sequence"/>
</dbReference>
<name>A0A2M9R6F8_9FLAO</name>
<dbReference type="RefSeq" id="WP_100677863.1">
    <property type="nucleotide sequence ID" value="NZ_NIPO01000001.1"/>
</dbReference>
<sequence>MVFGQDMIADSLEINRIDCLVNEIKNDSSLKMISLDDIKLLNRFNKKTYHTVYVQLKNDKIVHIYLTDSSQIPRFGDFKVTTISLIRTRYFINDDDLIYTEEYYGHTRNKLYYKNANIIKVVNNDFVINNDDVLNDIIKNKEQIYKNFNKIYKVSKRKIK</sequence>
<protein>
    <submittedName>
        <fullName evidence="1">Uncharacterized protein</fullName>
    </submittedName>
</protein>
<dbReference type="EMBL" id="NIPO01000001">
    <property type="protein sequence ID" value="PJR04303.1"/>
    <property type="molecule type" value="Genomic_DNA"/>
</dbReference>
<keyword evidence="2" id="KW-1185">Reference proteome</keyword>
<comment type="caution">
    <text evidence="1">The sequence shown here is derived from an EMBL/GenBank/DDBJ whole genome shotgun (WGS) entry which is preliminary data.</text>
</comment>
<gene>
    <name evidence="1" type="ORF">CDL10_06975</name>
</gene>
<organism evidence="1 2">
    <name type="scientific">Avrilella dinanensis</name>
    <dbReference type="NCBI Taxonomy" id="2008672"/>
    <lineage>
        <taxon>Bacteria</taxon>
        <taxon>Pseudomonadati</taxon>
        <taxon>Bacteroidota</taxon>
        <taxon>Flavobacteriia</taxon>
        <taxon>Flavobacteriales</taxon>
        <taxon>Flavobacteriaceae</taxon>
        <taxon>Avrilella</taxon>
    </lineage>
</organism>
<proteinExistence type="predicted"/>
<reference evidence="1 2" key="1">
    <citation type="submission" date="2017-06" db="EMBL/GenBank/DDBJ databases">
        <title>Description of Avrilella dinanensis gen. nov. sp. nov.</title>
        <authorList>
            <person name="Leyer C."/>
            <person name="Sassi M."/>
            <person name="Minet J."/>
            <person name="Kayal S."/>
            <person name="Cattoir V."/>
        </authorList>
    </citation>
    <scope>NUCLEOTIDE SEQUENCE [LARGE SCALE GENOMIC DNA]</scope>
    <source>
        <strain evidence="1 2">UR159</strain>
    </source>
</reference>
<evidence type="ECO:0000313" key="1">
    <source>
        <dbReference type="EMBL" id="PJR04303.1"/>
    </source>
</evidence>
<evidence type="ECO:0000313" key="2">
    <source>
        <dbReference type="Proteomes" id="UP000231960"/>
    </source>
</evidence>
<dbReference type="OrthoDB" id="9843077at2"/>
<dbReference type="AlphaFoldDB" id="A0A2M9R6F8"/>
<accession>A0A2M9R6F8</accession>